<feature type="transmembrane region" description="Helical" evidence="1">
    <location>
        <begin position="481"/>
        <end position="502"/>
    </location>
</feature>
<dbReference type="Proteomes" id="UP000280292">
    <property type="component" value="Unassembled WGS sequence"/>
</dbReference>
<keyword evidence="1" id="KW-0472">Membrane</keyword>
<feature type="transmembrane region" description="Helical" evidence="1">
    <location>
        <begin position="441"/>
        <end position="460"/>
    </location>
</feature>
<accession>A0A3M2VYE7</accession>
<feature type="non-terminal residue" evidence="2">
    <location>
        <position position="1"/>
    </location>
</feature>
<evidence type="ECO:0000256" key="1">
    <source>
        <dbReference type="SAM" id="Phobius"/>
    </source>
</evidence>
<keyword evidence="1" id="KW-0812">Transmembrane</keyword>
<feature type="non-terminal residue" evidence="2">
    <location>
        <position position="505"/>
    </location>
</feature>
<dbReference type="AlphaFoldDB" id="A0A3M2VYE7"/>
<keyword evidence="1" id="KW-1133">Transmembrane helix</keyword>
<evidence type="ECO:0000313" key="3">
    <source>
        <dbReference type="Proteomes" id="UP000280292"/>
    </source>
</evidence>
<name>A0A3M2VYE7_PSESI</name>
<proteinExistence type="predicted"/>
<sequence length="505" mass="56487">APTEQAAQAWKDRHKWRREVDLSSARQYLLLHLPTGDKRLQQVRDTQQDFRLWATHIGSEPLKLFIDTTRPAQLLYLQTIMLNLQIIYAQDNAATNWLAEQEANASTLFGTLRYGFSAALKQALHQEADALLNGLGDVTNLASRIGELNGVLNHQGFADKPWMKALKQPVQNTFKALGELASGAGKATFESVLLAWVPIDSHMALGKRQNIVALLRTLLIGQILLDSTARIAINEQVVTKLKQWVREWRVLNKQISDLVRSWQYPNAYNTRQSTARHLEKLKNKLHQHFLSIPALLDFQNNEYAKLLQDEIRQHFQSGKTLAKDWLARAKGWTDRLGGTAGSITWGVVMLNLINTAFLYRDLTRDGDFSTKDIGKVTYGLGYSFNLLMAVFVEAPWSVIRGATPALIDGKNVAILDRSSAYWKAKGNTAWSDAIRGFRVSMVAMGGFGLAAVTLELFDVIDDFHAAKTSEEEYGLRVKWSSVLMMGLGSAAQLFAGFFPASVLSQ</sequence>
<gene>
    <name evidence="2" type="ORF">ALQ95_04646</name>
</gene>
<organism evidence="2 3">
    <name type="scientific">Pseudomonas syringae pv. ribicola</name>
    <dbReference type="NCBI Taxonomy" id="55398"/>
    <lineage>
        <taxon>Bacteria</taxon>
        <taxon>Pseudomonadati</taxon>
        <taxon>Pseudomonadota</taxon>
        <taxon>Gammaproteobacteria</taxon>
        <taxon>Pseudomonadales</taxon>
        <taxon>Pseudomonadaceae</taxon>
        <taxon>Pseudomonas</taxon>
    </lineage>
</organism>
<comment type="caution">
    <text evidence="2">The sequence shown here is derived from an EMBL/GenBank/DDBJ whole genome shotgun (WGS) entry which is preliminary data.</text>
</comment>
<dbReference type="EMBL" id="RBNR01000145">
    <property type="protein sequence ID" value="RML44184.1"/>
    <property type="molecule type" value="Genomic_DNA"/>
</dbReference>
<evidence type="ECO:0000313" key="2">
    <source>
        <dbReference type="EMBL" id="RML44184.1"/>
    </source>
</evidence>
<protein>
    <submittedName>
        <fullName evidence="2">Uncharacterized protein</fullName>
    </submittedName>
</protein>
<reference evidence="2 3" key="1">
    <citation type="submission" date="2018-08" db="EMBL/GenBank/DDBJ databases">
        <title>Recombination of ecologically and evolutionarily significant loci maintains genetic cohesion in the Pseudomonas syringae species complex.</title>
        <authorList>
            <person name="Dillon M."/>
            <person name="Thakur S."/>
            <person name="Almeida R.N.D."/>
            <person name="Weir B.S."/>
            <person name="Guttman D.S."/>
        </authorList>
    </citation>
    <scope>NUCLEOTIDE SEQUENCE [LARGE SCALE GENOMIC DNA]</scope>
    <source>
        <strain evidence="2 3">ICMP 3883</strain>
    </source>
</reference>